<proteinExistence type="predicted"/>
<protein>
    <submittedName>
        <fullName evidence="1">Uncharacterized protein</fullName>
    </submittedName>
</protein>
<evidence type="ECO:0000313" key="1">
    <source>
        <dbReference type="EMBL" id="KAJ9071981.1"/>
    </source>
</evidence>
<sequence length="243" mass="27221">MLPDQEEIEEDQLHRVLAINALTQSQRLRKEPLLAPEAQDTVALPYIEQLVLPSNEVTHESDSAKRMSQLLKSVHISASLKTLKGISITLSTALKSFLRKYKNMNIYRVMSLGTDAGDQKDCTYIDMVVHKVKVRAIIDSGAPGNIVSFRLVKKLKVVPDLDYQEVFGTVSPLTTKAMDAYSSLPLWFGKLIVTAPAIILENSSYDILIGTGFMTKYGTITNHEDDTFKILGHPHVLYWKQDC</sequence>
<name>A0ACC2TC31_9FUNG</name>
<gene>
    <name evidence="1" type="ORF">DSO57_1031859</name>
</gene>
<dbReference type="Proteomes" id="UP001165960">
    <property type="component" value="Unassembled WGS sequence"/>
</dbReference>
<organism evidence="1 2">
    <name type="scientific">Entomophthora muscae</name>
    <dbReference type="NCBI Taxonomy" id="34485"/>
    <lineage>
        <taxon>Eukaryota</taxon>
        <taxon>Fungi</taxon>
        <taxon>Fungi incertae sedis</taxon>
        <taxon>Zoopagomycota</taxon>
        <taxon>Entomophthoromycotina</taxon>
        <taxon>Entomophthoromycetes</taxon>
        <taxon>Entomophthorales</taxon>
        <taxon>Entomophthoraceae</taxon>
        <taxon>Entomophthora</taxon>
    </lineage>
</organism>
<comment type="caution">
    <text evidence="1">The sequence shown here is derived from an EMBL/GenBank/DDBJ whole genome shotgun (WGS) entry which is preliminary data.</text>
</comment>
<accession>A0ACC2TC31</accession>
<keyword evidence="2" id="KW-1185">Reference proteome</keyword>
<dbReference type="EMBL" id="QTSX02003073">
    <property type="protein sequence ID" value="KAJ9071981.1"/>
    <property type="molecule type" value="Genomic_DNA"/>
</dbReference>
<reference evidence="1" key="1">
    <citation type="submission" date="2022-04" db="EMBL/GenBank/DDBJ databases">
        <title>Genome of the entomopathogenic fungus Entomophthora muscae.</title>
        <authorList>
            <person name="Elya C."/>
            <person name="Lovett B.R."/>
            <person name="Lee E."/>
            <person name="Macias A.M."/>
            <person name="Hajek A.E."/>
            <person name="De Bivort B.L."/>
            <person name="Kasson M.T."/>
            <person name="De Fine Licht H.H."/>
            <person name="Stajich J.E."/>
        </authorList>
    </citation>
    <scope>NUCLEOTIDE SEQUENCE</scope>
    <source>
        <strain evidence="1">Berkeley</strain>
    </source>
</reference>
<evidence type="ECO:0000313" key="2">
    <source>
        <dbReference type="Proteomes" id="UP001165960"/>
    </source>
</evidence>